<proteinExistence type="inferred from homology"/>
<evidence type="ECO:0000256" key="5">
    <source>
        <dbReference type="ARBA" id="ARBA00022982"/>
    </source>
</evidence>
<evidence type="ECO:0000256" key="1">
    <source>
        <dbReference type="ARBA" id="ARBA00005817"/>
    </source>
</evidence>
<dbReference type="InterPro" id="IPR014729">
    <property type="entry name" value="Rossmann-like_a/b/a_fold"/>
</dbReference>
<dbReference type="KEGG" id="ocy:OSSY52_00210"/>
<dbReference type="Gene3D" id="3.40.50.620">
    <property type="entry name" value="HUPs"/>
    <property type="match status" value="1"/>
</dbReference>
<evidence type="ECO:0000259" key="7">
    <source>
        <dbReference type="SMART" id="SM00893"/>
    </source>
</evidence>
<dbReference type="FunFam" id="3.40.50.1220:FF:000001">
    <property type="entry name" value="Electron transfer flavoprotein, alpha subunit"/>
    <property type="match status" value="1"/>
</dbReference>
<dbReference type="InterPro" id="IPR014731">
    <property type="entry name" value="ETF_asu_C"/>
</dbReference>
<dbReference type="PIRSF" id="PIRSF000089">
    <property type="entry name" value="Electra_flavoP_a"/>
    <property type="match status" value="1"/>
</dbReference>
<feature type="binding site" evidence="6">
    <location>
        <position position="227"/>
    </location>
    <ligand>
        <name>FAD</name>
        <dbReference type="ChEBI" id="CHEBI:57692"/>
    </ligand>
</feature>
<dbReference type="PANTHER" id="PTHR43153">
    <property type="entry name" value="ELECTRON TRANSFER FLAVOPROTEIN ALPHA"/>
    <property type="match status" value="1"/>
</dbReference>
<evidence type="ECO:0000256" key="3">
    <source>
        <dbReference type="ARBA" id="ARBA00022630"/>
    </source>
</evidence>
<dbReference type="InterPro" id="IPR033947">
    <property type="entry name" value="ETF_alpha_N"/>
</dbReference>
<dbReference type="Gene3D" id="3.40.50.1220">
    <property type="entry name" value="TPP-binding domain"/>
    <property type="match status" value="1"/>
</dbReference>
<feature type="binding site" evidence="6">
    <location>
        <begin position="283"/>
        <end position="290"/>
    </location>
    <ligand>
        <name>FAD</name>
        <dbReference type="ChEBI" id="CHEBI:57692"/>
    </ligand>
</feature>
<dbReference type="InParanoid" id="A0A7G1G175"/>
<dbReference type="GO" id="GO:0050660">
    <property type="term" value="F:flavin adenine dinucleotide binding"/>
    <property type="evidence" value="ECO:0007669"/>
    <property type="project" value="InterPro"/>
</dbReference>
<dbReference type="Pfam" id="PF00766">
    <property type="entry name" value="ETF_alpha"/>
    <property type="match status" value="1"/>
</dbReference>
<dbReference type="FunCoup" id="A0A7G1G175">
    <property type="interactions" value="257"/>
</dbReference>
<evidence type="ECO:0000313" key="9">
    <source>
        <dbReference type="Proteomes" id="UP000516361"/>
    </source>
</evidence>
<gene>
    <name evidence="8" type="primary">etfA1</name>
    <name evidence="8" type="ORF">OSSY52_00210</name>
</gene>
<keyword evidence="5" id="KW-0249">Electron transport</keyword>
<comment type="cofactor">
    <cofactor evidence="6">
        <name>FAD</name>
        <dbReference type="ChEBI" id="CHEBI:57692"/>
    </cofactor>
    <text evidence="6">Binds 1 FAD per dimer.</text>
</comment>
<protein>
    <submittedName>
        <fullName evidence="8">Electron transfer flavoprotein subunit alpha</fullName>
    </submittedName>
</protein>
<reference evidence="8 9" key="1">
    <citation type="submission" date="2018-06" db="EMBL/GenBank/DDBJ databases">
        <title>Genome sequencing of Oceanotoga sp. sy52.</title>
        <authorList>
            <person name="Mori K."/>
        </authorList>
    </citation>
    <scope>NUCLEOTIDE SEQUENCE [LARGE SCALE GENOMIC DNA]</scope>
    <source>
        <strain evidence="9">sy52</strain>
    </source>
</reference>
<dbReference type="SUPFAM" id="SSF52402">
    <property type="entry name" value="Adenine nucleotide alpha hydrolases-like"/>
    <property type="match status" value="1"/>
</dbReference>
<keyword evidence="4 6" id="KW-0274">FAD</keyword>
<name>A0A7G1G175_9BACT</name>
<dbReference type="InterPro" id="IPR029035">
    <property type="entry name" value="DHS-like_NAD/FAD-binding_dom"/>
</dbReference>
<dbReference type="AlphaFoldDB" id="A0A7G1G175"/>
<comment type="similarity">
    <text evidence="1">Belongs to the ETF alpha-subunit/FixB family.</text>
</comment>
<feature type="binding site" evidence="6">
    <location>
        <position position="304"/>
    </location>
    <ligand>
        <name>FAD</name>
        <dbReference type="ChEBI" id="CHEBI:57692"/>
    </ligand>
</feature>
<evidence type="ECO:0000313" key="8">
    <source>
        <dbReference type="EMBL" id="BBE29880.1"/>
    </source>
</evidence>
<dbReference type="RefSeq" id="WP_190615029.1">
    <property type="nucleotide sequence ID" value="NZ_AP018712.1"/>
</dbReference>
<dbReference type="PANTHER" id="PTHR43153:SF1">
    <property type="entry name" value="ELECTRON TRANSFER FLAVOPROTEIN SUBUNIT ALPHA, MITOCHONDRIAL"/>
    <property type="match status" value="1"/>
</dbReference>
<dbReference type="SUPFAM" id="SSF52467">
    <property type="entry name" value="DHS-like NAD/FAD-binding domain"/>
    <property type="match status" value="1"/>
</dbReference>
<evidence type="ECO:0000256" key="4">
    <source>
        <dbReference type="ARBA" id="ARBA00022827"/>
    </source>
</evidence>
<feature type="binding site" evidence="6">
    <location>
        <begin position="252"/>
        <end position="253"/>
    </location>
    <ligand>
        <name>FAD</name>
        <dbReference type="ChEBI" id="CHEBI:57692"/>
    </ligand>
</feature>
<dbReference type="GO" id="GO:0009055">
    <property type="term" value="F:electron transfer activity"/>
    <property type="evidence" value="ECO:0007669"/>
    <property type="project" value="InterPro"/>
</dbReference>
<dbReference type="SMART" id="SM00893">
    <property type="entry name" value="ETF"/>
    <property type="match status" value="1"/>
</dbReference>
<keyword evidence="9" id="KW-1185">Reference proteome</keyword>
<evidence type="ECO:0000256" key="2">
    <source>
        <dbReference type="ARBA" id="ARBA00022448"/>
    </source>
</evidence>
<dbReference type="Pfam" id="PF01012">
    <property type="entry name" value="ETF"/>
    <property type="match status" value="1"/>
</dbReference>
<dbReference type="Proteomes" id="UP000516361">
    <property type="component" value="Chromosome"/>
</dbReference>
<sequence>MPLINEITIKEYKDVWVFAEQRDNKLMPVVYELLGEGKKISEKMNSNLCAVLVGDNVEFLCDELIKYGAKKVYLIEDVLLKNYTTDGYSRVISNLINEKKPEVFLIGATHIGRDLAPRISAKIDTGLTADCTILEVDEDKKLLQTRPAFGGNIMATIICPKHRPQMATVRPGVMKKAEINNENNGEIIKINANICCKDIRTEVLKVIKQKSTTLDITEAEIVVAGGRGLGKPEGFKLIEKLAEKLNGVVGASRAVVDSEWIDSSHQVGQTGKTVRPKIYIACGISGAIQHIAGMKDSECIIAINKDKYAPIFKVADYGIVGDLYEVIPELIKELN</sequence>
<dbReference type="InterPro" id="IPR001308">
    <property type="entry name" value="ETF_a/FixB"/>
</dbReference>
<dbReference type="CDD" id="cd01715">
    <property type="entry name" value="ETF_alpha"/>
    <property type="match status" value="1"/>
</dbReference>
<dbReference type="GO" id="GO:0033539">
    <property type="term" value="P:fatty acid beta-oxidation using acyl-CoA dehydrogenase"/>
    <property type="evidence" value="ECO:0007669"/>
    <property type="project" value="TreeGrafter"/>
</dbReference>
<evidence type="ECO:0000256" key="6">
    <source>
        <dbReference type="PIRSR" id="PIRSR000089-1"/>
    </source>
</evidence>
<dbReference type="InterPro" id="IPR014730">
    <property type="entry name" value="ETF_a/b_N"/>
</dbReference>
<organism evidence="8 9">
    <name type="scientific">Tepiditoga spiralis</name>
    <dbReference type="NCBI Taxonomy" id="2108365"/>
    <lineage>
        <taxon>Bacteria</taxon>
        <taxon>Thermotogati</taxon>
        <taxon>Thermotogota</taxon>
        <taxon>Thermotogae</taxon>
        <taxon>Petrotogales</taxon>
        <taxon>Petrotogaceae</taxon>
        <taxon>Tepiditoga</taxon>
    </lineage>
</organism>
<keyword evidence="2" id="KW-0813">Transport</keyword>
<keyword evidence="3" id="KW-0285">Flavoprotein</keyword>
<dbReference type="PROSITE" id="PS00696">
    <property type="entry name" value="ETF_ALPHA"/>
    <property type="match status" value="1"/>
</dbReference>
<feature type="binding site" evidence="6">
    <location>
        <begin position="266"/>
        <end position="270"/>
    </location>
    <ligand>
        <name>FAD</name>
        <dbReference type="ChEBI" id="CHEBI:57692"/>
    </ligand>
</feature>
<dbReference type="InterPro" id="IPR018206">
    <property type="entry name" value="ETF_asu_C_CS"/>
</dbReference>
<dbReference type="EMBL" id="AP018712">
    <property type="protein sequence ID" value="BBE29880.1"/>
    <property type="molecule type" value="Genomic_DNA"/>
</dbReference>
<feature type="domain" description="Electron transfer flavoprotein alpha/beta-subunit N-terminal" evidence="7">
    <location>
        <begin position="15"/>
        <end position="203"/>
    </location>
</feature>
<accession>A0A7G1G175</accession>